<feature type="non-terminal residue" evidence="1">
    <location>
        <position position="49"/>
    </location>
</feature>
<accession>A0A392WBY4</accession>
<comment type="caution">
    <text evidence="1">The sequence shown here is derived from an EMBL/GenBank/DDBJ whole genome shotgun (WGS) entry which is preliminary data.</text>
</comment>
<name>A0A392WBY4_9FABA</name>
<reference evidence="1 2" key="1">
    <citation type="journal article" date="2018" name="Front. Plant Sci.">
        <title>Red Clover (Trifolium pratense) and Zigzag Clover (T. medium) - A Picture of Genomic Similarities and Differences.</title>
        <authorList>
            <person name="Dluhosova J."/>
            <person name="Istvanek J."/>
            <person name="Nedelnik J."/>
            <person name="Repkova J."/>
        </authorList>
    </citation>
    <scope>NUCLEOTIDE SEQUENCE [LARGE SCALE GENOMIC DNA]</scope>
    <source>
        <strain evidence="2">cv. 10/8</strain>
        <tissue evidence="1">Leaf</tissue>
    </source>
</reference>
<dbReference type="EMBL" id="LXQA011440162">
    <property type="protein sequence ID" value="MCI97323.1"/>
    <property type="molecule type" value="Genomic_DNA"/>
</dbReference>
<keyword evidence="1" id="KW-0489">Methyltransferase</keyword>
<dbReference type="GO" id="GO:0032259">
    <property type="term" value="P:methylation"/>
    <property type="evidence" value="ECO:0007669"/>
    <property type="project" value="UniProtKB-KW"/>
</dbReference>
<organism evidence="1 2">
    <name type="scientific">Trifolium medium</name>
    <dbReference type="NCBI Taxonomy" id="97028"/>
    <lineage>
        <taxon>Eukaryota</taxon>
        <taxon>Viridiplantae</taxon>
        <taxon>Streptophyta</taxon>
        <taxon>Embryophyta</taxon>
        <taxon>Tracheophyta</taxon>
        <taxon>Spermatophyta</taxon>
        <taxon>Magnoliopsida</taxon>
        <taxon>eudicotyledons</taxon>
        <taxon>Gunneridae</taxon>
        <taxon>Pentapetalae</taxon>
        <taxon>rosids</taxon>
        <taxon>fabids</taxon>
        <taxon>Fabales</taxon>
        <taxon>Fabaceae</taxon>
        <taxon>Papilionoideae</taxon>
        <taxon>50 kb inversion clade</taxon>
        <taxon>NPAAA clade</taxon>
        <taxon>Hologalegina</taxon>
        <taxon>IRL clade</taxon>
        <taxon>Trifolieae</taxon>
        <taxon>Trifolium</taxon>
    </lineage>
</organism>
<dbReference type="AlphaFoldDB" id="A0A392WBY4"/>
<protein>
    <submittedName>
        <fullName evidence="1">Cytosine-specific methyltransferase</fullName>
    </submittedName>
</protein>
<evidence type="ECO:0000313" key="1">
    <source>
        <dbReference type="EMBL" id="MCI97323.1"/>
    </source>
</evidence>
<keyword evidence="2" id="KW-1185">Reference proteome</keyword>
<proteinExistence type="predicted"/>
<sequence>MTTAAIGYIVAAFWSRKNLEQILRQYPLVDADGAGTSSLFYSQMELTME</sequence>
<keyword evidence="1" id="KW-0808">Transferase</keyword>
<evidence type="ECO:0000313" key="2">
    <source>
        <dbReference type="Proteomes" id="UP000265520"/>
    </source>
</evidence>
<dbReference type="GO" id="GO:0008168">
    <property type="term" value="F:methyltransferase activity"/>
    <property type="evidence" value="ECO:0007669"/>
    <property type="project" value="UniProtKB-KW"/>
</dbReference>
<dbReference type="Proteomes" id="UP000265520">
    <property type="component" value="Unassembled WGS sequence"/>
</dbReference>